<accession>A0A9P0H107</accession>
<dbReference type="PROSITE" id="PS50088">
    <property type="entry name" value="ANK_REPEAT"/>
    <property type="match status" value="4"/>
</dbReference>
<dbReference type="PROSITE" id="PS50297">
    <property type="entry name" value="ANK_REP_REGION"/>
    <property type="match status" value="4"/>
</dbReference>
<dbReference type="GO" id="GO:0005737">
    <property type="term" value="C:cytoplasm"/>
    <property type="evidence" value="ECO:0007669"/>
    <property type="project" value="UniProtKB-SubCell"/>
</dbReference>
<dbReference type="InterPro" id="IPR036770">
    <property type="entry name" value="Ankyrin_rpt-contain_sf"/>
</dbReference>
<dbReference type="InterPro" id="IPR002110">
    <property type="entry name" value="Ankyrin_rpt"/>
</dbReference>
<proteinExistence type="inferred from homology"/>
<keyword evidence="4 7" id="KW-0040">ANK repeat</keyword>
<dbReference type="PANTHER" id="PTHR24173">
    <property type="entry name" value="ANKYRIN REPEAT CONTAINING"/>
    <property type="match status" value="1"/>
</dbReference>
<feature type="repeat" description="ANK" evidence="7">
    <location>
        <begin position="134"/>
        <end position="166"/>
    </location>
</feature>
<dbReference type="PRINTS" id="PR01415">
    <property type="entry name" value="ANKYRIN"/>
</dbReference>
<evidence type="ECO:0000256" key="4">
    <source>
        <dbReference type="ARBA" id="ARBA00023043"/>
    </source>
</evidence>
<evidence type="ECO:0000256" key="7">
    <source>
        <dbReference type="PROSITE-ProRule" id="PRU00023"/>
    </source>
</evidence>
<organism evidence="8 9">
    <name type="scientific">Nezara viridula</name>
    <name type="common">Southern green stink bug</name>
    <name type="synonym">Cimex viridulus</name>
    <dbReference type="NCBI Taxonomy" id="85310"/>
    <lineage>
        <taxon>Eukaryota</taxon>
        <taxon>Metazoa</taxon>
        <taxon>Ecdysozoa</taxon>
        <taxon>Arthropoda</taxon>
        <taxon>Hexapoda</taxon>
        <taxon>Insecta</taxon>
        <taxon>Pterygota</taxon>
        <taxon>Neoptera</taxon>
        <taxon>Paraneoptera</taxon>
        <taxon>Hemiptera</taxon>
        <taxon>Heteroptera</taxon>
        <taxon>Panheteroptera</taxon>
        <taxon>Pentatomomorpha</taxon>
        <taxon>Pentatomoidea</taxon>
        <taxon>Pentatomidae</taxon>
        <taxon>Pentatominae</taxon>
        <taxon>Nezara</taxon>
    </lineage>
</organism>
<comment type="similarity">
    <text evidence="5">Belongs to the fem-1 family.</text>
</comment>
<evidence type="ECO:0000313" key="9">
    <source>
        <dbReference type="Proteomes" id="UP001152798"/>
    </source>
</evidence>
<dbReference type="Gene3D" id="1.25.40.20">
    <property type="entry name" value="Ankyrin repeat-containing domain"/>
    <property type="match status" value="3"/>
</dbReference>
<evidence type="ECO:0000256" key="2">
    <source>
        <dbReference type="ARBA" id="ARBA00022737"/>
    </source>
</evidence>
<feature type="repeat" description="ANK" evidence="7">
    <location>
        <begin position="200"/>
        <end position="232"/>
    </location>
</feature>
<keyword evidence="2" id="KW-0677">Repeat</keyword>
<evidence type="ECO:0000256" key="5">
    <source>
        <dbReference type="ARBA" id="ARBA00038500"/>
    </source>
</evidence>
<evidence type="ECO:0000256" key="6">
    <source>
        <dbReference type="ARBA" id="ARBA00072197"/>
    </source>
</evidence>
<gene>
    <name evidence="8" type="ORF">NEZAVI_LOCUS4041</name>
</gene>
<dbReference type="EMBL" id="OV725078">
    <property type="protein sequence ID" value="CAH1393358.1"/>
    <property type="molecule type" value="Genomic_DNA"/>
</dbReference>
<dbReference type="SMART" id="SM00248">
    <property type="entry name" value="ANK"/>
    <property type="match status" value="9"/>
</dbReference>
<dbReference type="OrthoDB" id="4429489at2759"/>
<protein>
    <recommendedName>
        <fullName evidence="6">Protein fem-1 homolog B</fullName>
    </recommendedName>
</protein>
<dbReference type="Proteomes" id="UP001152798">
    <property type="component" value="Chromosome 2"/>
</dbReference>
<dbReference type="AlphaFoldDB" id="A0A9P0H107"/>
<evidence type="ECO:0000313" key="8">
    <source>
        <dbReference type="EMBL" id="CAH1393358.1"/>
    </source>
</evidence>
<dbReference type="PANTHER" id="PTHR24173:SF78">
    <property type="entry name" value="PROTEIN FEM-1 HOMOLOG B"/>
    <property type="match status" value="1"/>
</dbReference>
<feature type="repeat" description="ANK" evidence="7">
    <location>
        <begin position="167"/>
        <end position="199"/>
    </location>
</feature>
<dbReference type="Pfam" id="PF12796">
    <property type="entry name" value="Ank_2"/>
    <property type="match status" value="1"/>
</dbReference>
<reference evidence="8" key="1">
    <citation type="submission" date="2022-01" db="EMBL/GenBank/DDBJ databases">
        <authorList>
            <person name="King R."/>
        </authorList>
    </citation>
    <scope>NUCLEOTIDE SEQUENCE</scope>
</reference>
<feature type="repeat" description="ANK" evidence="7">
    <location>
        <begin position="101"/>
        <end position="133"/>
    </location>
</feature>
<evidence type="ECO:0000256" key="3">
    <source>
        <dbReference type="ARBA" id="ARBA00022786"/>
    </source>
</evidence>
<dbReference type="SUPFAM" id="SSF48403">
    <property type="entry name" value="Ankyrin repeat"/>
    <property type="match status" value="2"/>
</dbReference>
<keyword evidence="9" id="KW-1185">Reference proteome</keyword>
<name>A0A9P0H107_NEZVI</name>
<comment type="pathway">
    <text evidence="1">Protein modification; protein ubiquitination.</text>
</comment>
<dbReference type="Pfam" id="PF00023">
    <property type="entry name" value="Ank"/>
    <property type="match status" value="2"/>
</dbReference>
<evidence type="ECO:0000256" key="1">
    <source>
        <dbReference type="ARBA" id="ARBA00004906"/>
    </source>
</evidence>
<sequence length="668" mass="75080">MISDKIMAIHPVNPAFVKQIVFFAARDGMGKILCNTLIERPQSEMPELLEQEVYDYQGQCLTPLIAAARNGHNTVVKILLSKFNANIEHEGCVRVEHYFIEGATPLWCAAGAGHLNVVKTLVKAGADVNHTTTNNSTPMRAACYDGRLDIVKYLAMHGADINKPNKYNNTCLMIASYKGHIDIVRYLLERKVDPNEQAHCGATALFFAAECGHLEVVKDLLKYGARLIPTNHGITPVLAAAERTRADVVEYFIFKCKLTVEEQINAYELLGASFANDKDNYCPNKAYFYLLKGMKLRFSVPEAPIKKPQVTPIPAYENWIESQNVQELQARRNNNNAIHMESLAIRERILGKENPEVPHPIIYRGAVFADNGRFDRCIDLWIHALQLTQSKDSLVKDLRRFAQIFSQMVHDGIELQFSIVAYILTVAVKELERNKLQVEKAVLKDDLFQVKEDIESNVITALYLIVIISKLLADQTMDEVFKIHQLVFRINELKLTARNGQSLLHLCVNADTPVDNFHTSNICRFPCAETTKLLIKCGADVNALDDDRNSPLHTIVLYQIRLSDFRTLHSIIKDLIDAGAHVDIVNNRGDTPLETAATGEQFNLQGIAEIILRSQNKVSLKCLAARAIARHGIEYEEHVPSTLIDFIELHGPCKVATSENMCSHFCEI</sequence>
<keyword evidence="3" id="KW-0833">Ubl conjugation pathway</keyword>